<dbReference type="InterPro" id="IPR054297">
    <property type="entry name" value="DUF7033"/>
</dbReference>
<evidence type="ECO:0000313" key="2">
    <source>
        <dbReference type="EMBL" id="RED50047.1"/>
    </source>
</evidence>
<reference evidence="2 3" key="1">
    <citation type="submission" date="2018-07" db="EMBL/GenBank/DDBJ databases">
        <title>Genomic Encyclopedia of Type Strains, Phase III (KMG-III): the genomes of soil and plant-associated and newly described type strains.</title>
        <authorList>
            <person name="Whitman W."/>
        </authorList>
    </citation>
    <scope>NUCLEOTIDE SEQUENCE [LARGE SCALE GENOMIC DNA]</scope>
    <source>
        <strain evidence="2 3">CECT 8487</strain>
    </source>
</reference>
<dbReference type="CDD" id="cd10931">
    <property type="entry name" value="CE4_u7"/>
    <property type="match status" value="1"/>
</dbReference>
<keyword evidence="3" id="KW-1185">Reference proteome</keyword>
<protein>
    <recommendedName>
        <fullName evidence="1">DUF7033 domain-containing protein</fullName>
    </recommendedName>
</protein>
<evidence type="ECO:0000313" key="3">
    <source>
        <dbReference type="Proteomes" id="UP000256629"/>
    </source>
</evidence>
<name>A0A3D9HKL7_9FLAO</name>
<dbReference type="RefSeq" id="WP_116039009.1">
    <property type="nucleotide sequence ID" value="NZ_QRDX01000001.1"/>
</dbReference>
<dbReference type="AlphaFoldDB" id="A0A3D9HKL7"/>
<dbReference type="OrthoDB" id="5573484at2"/>
<sequence length="433" mass="51010">MLLVYTHNISPRVKYVFKHICTRVLGVEVGFTTKIEAFIAHDSIKMSYTKQQLGNEFFVRSHDIMFEQGLSDIEVHVHDWDTTKCFFYIGEKGTIPFDIFAAAFYLLSRYEEYLPHVKDEFGRFTAKESLGYKHNFLHQPVVDIWAYKFKEALQKQFPDFEFPIMKYRIKPIIDVPSPYKYKLKGIMRTIGGTFKDLFGFKFRSLYMRFTVILGFQHDPHDTFKYVINRQKSSKFKFLYFFLIGDYSTYDKGVNANKKSFVSLIKHVADYCHVGLKTTYFAIDDASILKKEKRRMEDILNIPLQASRQSFSRINLPESYRNLIDLEIREDYTMGYVNIIGFRAGSCTPFLFYDLDYEVQTPLLINSYHLMDYALLQNKSLLDKKKVLNEIINEVKQVNGEFVPVFHNYTFADIGRWNGFKEVFNIILDSANEK</sequence>
<comment type="caution">
    <text evidence="2">The sequence shown here is derived from an EMBL/GenBank/DDBJ whole genome shotgun (WGS) entry which is preliminary data.</text>
</comment>
<dbReference type="Proteomes" id="UP000256629">
    <property type="component" value="Unassembled WGS sequence"/>
</dbReference>
<organism evidence="2 3">
    <name type="scientific">Seonamhaeicola aphaedonensis</name>
    <dbReference type="NCBI Taxonomy" id="1461338"/>
    <lineage>
        <taxon>Bacteria</taxon>
        <taxon>Pseudomonadati</taxon>
        <taxon>Bacteroidota</taxon>
        <taxon>Flavobacteriia</taxon>
        <taxon>Flavobacteriales</taxon>
        <taxon>Flavobacteriaceae</taxon>
    </lineage>
</organism>
<dbReference type="EMBL" id="QRDX01000001">
    <property type="protein sequence ID" value="RED50047.1"/>
    <property type="molecule type" value="Genomic_DNA"/>
</dbReference>
<feature type="domain" description="DUF7033" evidence="1">
    <location>
        <begin position="95"/>
        <end position="183"/>
    </location>
</feature>
<proteinExistence type="predicted"/>
<evidence type="ECO:0000259" key="1">
    <source>
        <dbReference type="Pfam" id="PF23019"/>
    </source>
</evidence>
<dbReference type="Pfam" id="PF23019">
    <property type="entry name" value="DUF7033"/>
    <property type="match status" value="1"/>
</dbReference>
<accession>A0A3D9HKL7</accession>
<gene>
    <name evidence="2" type="ORF">DFQ02_10167</name>
</gene>